<dbReference type="OrthoDB" id="9815829at2"/>
<evidence type="ECO:0000313" key="2">
    <source>
        <dbReference type="EMBL" id="SFW87105.1"/>
    </source>
</evidence>
<sequence length="299" mass="34222">MKNELVSVVMPCYNMERYISLAIGSILSQSYQDLELIIINDGSSDNTGNIVCAYDDSRIKYVSLPANKGNYPARNVGMRMATGKYIAVMDADDISENDRLMTEVRYLDRHSKIGCIGTQGTRIDENNAKTGWINYPCVTSAEMAVYFLINNYSIHPSLMFRRSAMLKHSLFYNETYRYSADFALVNSRISRFPVLNIAERPLQYRVHASQISSAKYREQVKYADMIRLAQLERLKIRLTPVEQKVYLELLKGNATSFSGKEVACCVAVCRRIVEHNDNFGIYNTRLLRKLFNEHVLSLL</sequence>
<dbReference type="PANTHER" id="PTHR22916:SF3">
    <property type="entry name" value="UDP-GLCNAC:BETAGAL BETA-1,3-N-ACETYLGLUCOSAMINYLTRANSFERASE-LIKE PROTEIN 1"/>
    <property type="match status" value="1"/>
</dbReference>
<name>A0A1K1SS14_9BACT</name>
<dbReference type="EMBL" id="CP140154">
    <property type="protein sequence ID" value="WQG89840.1"/>
    <property type="molecule type" value="Genomic_DNA"/>
</dbReference>
<gene>
    <name evidence="2" type="ORF">SAMN05661012_06020</name>
    <name evidence="3" type="ORF">SR876_33450</name>
</gene>
<dbReference type="Pfam" id="PF00535">
    <property type="entry name" value="Glycos_transf_2"/>
    <property type="match status" value="1"/>
</dbReference>
<dbReference type="EMBL" id="FPIZ01000031">
    <property type="protein sequence ID" value="SFW87105.1"/>
    <property type="molecule type" value="Genomic_DNA"/>
</dbReference>
<evidence type="ECO:0000313" key="3">
    <source>
        <dbReference type="EMBL" id="WQG89840.1"/>
    </source>
</evidence>
<dbReference type="RefSeq" id="WP_072365563.1">
    <property type="nucleotide sequence ID" value="NZ_CP139972.1"/>
</dbReference>
<proteinExistence type="predicted"/>
<dbReference type="GO" id="GO:0016758">
    <property type="term" value="F:hexosyltransferase activity"/>
    <property type="evidence" value="ECO:0007669"/>
    <property type="project" value="UniProtKB-ARBA"/>
</dbReference>
<keyword evidence="2" id="KW-0808">Transferase</keyword>
<reference evidence="3 5" key="2">
    <citation type="submission" date="2023-11" db="EMBL/GenBank/DDBJ databases">
        <title>MicrobeMod: A computational toolkit for identifying prokaryotic methylation and restriction-modification with nanopore sequencing.</title>
        <authorList>
            <person name="Crits-Christoph A."/>
            <person name="Kang S.C."/>
            <person name="Lee H."/>
            <person name="Ostrov N."/>
        </authorList>
    </citation>
    <scope>NUCLEOTIDE SEQUENCE [LARGE SCALE GENOMIC DNA]</scope>
    <source>
        <strain evidence="3 5">ATCC 23090</strain>
    </source>
</reference>
<keyword evidence="5" id="KW-1185">Reference proteome</keyword>
<dbReference type="PANTHER" id="PTHR22916">
    <property type="entry name" value="GLYCOSYLTRANSFERASE"/>
    <property type="match status" value="1"/>
</dbReference>
<dbReference type="SUPFAM" id="SSF53448">
    <property type="entry name" value="Nucleotide-diphospho-sugar transferases"/>
    <property type="match status" value="1"/>
</dbReference>
<feature type="domain" description="Glycosyltransferase 2-like" evidence="1">
    <location>
        <begin position="7"/>
        <end position="165"/>
    </location>
</feature>
<dbReference type="EC" id="2.4.-.-" evidence="3"/>
<reference evidence="2 4" key="1">
    <citation type="submission" date="2016-11" db="EMBL/GenBank/DDBJ databases">
        <authorList>
            <person name="Jaros S."/>
            <person name="Januszkiewicz K."/>
            <person name="Wedrychowicz H."/>
        </authorList>
    </citation>
    <scope>NUCLEOTIDE SEQUENCE [LARGE SCALE GENOMIC DNA]</scope>
    <source>
        <strain evidence="2 4">DSM 784</strain>
    </source>
</reference>
<dbReference type="InterPro" id="IPR029044">
    <property type="entry name" value="Nucleotide-diphossugar_trans"/>
</dbReference>
<evidence type="ECO:0000259" key="1">
    <source>
        <dbReference type="Pfam" id="PF00535"/>
    </source>
</evidence>
<dbReference type="Gene3D" id="3.90.550.10">
    <property type="entry name" value="Spore Coat Polysaccharide Biosynthesis Protein SpsA, Chain A"/>
    <property type="match status" value="1"/>
</dbReference>
<organism evidence="2 4">
    <name type="scientific">Chitinophaga sancti</name>
    <dbReference type="NCBI Taxonomy" id="1004"/>
    <lineage>
        <taxon>Bacteria</taxon>
        <taxon>Pseudomonadati</taxon>
        <taxon>Bacteroidota</taxon>
        <taxon>Chitinophagia</taxon>
        <taxon>Chitinophagales</taxon>
        <taxon>Chitinophagaceae</taxon>
        <taxon>Chitinophaga</taxon>
    </lineage>
</organism>
<evidence type="ECO:0000313" key="4">
    <source>
        <dbReference type="Proteomes" id="UP000183788"/>
    </source>
</evidence>
<dbReference type="Proteomes" id="UP001326715">
    <property type="component" value="Chromosome"/>
</dbReference>
<dbReference type="STRING" id="1004.SAMN05661012_06020"/>
<evidence type="ECO:0000313" key="5">
    <source>
        <dbReference type="Proteomes" id="UP001326715"/>
    </source>
</evidence>
<keyword evidence="3" id="KW-0328">Glycosyltransferase</keyword>
<protein>
    <submittedName>
        <fullName evidence="2">Glycosyl transferase family 2</fullName>
    </submittedName>
    <submittedName>
        <fullName evidence="3">Glycosyltransferase</fullName>
        <ecNumber evidence="3">2.4.-.-</ecNumber>
    </submittedName>
</protein>
<dbReference type="InterPro" id="IPR001173">
    <property type="entry name" value="Glyco_trans_2-like"/>
</dbReference>
<accession>A0A1K1SS14</accession>
<dbReference type="AlphaFoldDB" id="A0A1K1SS14"/>
<dbReference type="Proteomes" id="UP000183788">
    <property type="component" value="Unassembled WGS sequence"/>
</dbReference>